<protein>
    <submittedName>
        <fullName evidence="2">DUF2087 domain-containing protein</fullName>
    </submittedName>
</protein>
<dbReference type="Proteomes" id="UP001595847">
    <property type="component" value="Unassembled WGS sequence"/>
</dbReference>
<evidence type="ECO:0000313" key="2">
    <source>
        <dbReference type="EMBL" id="MFC3997702.1"/>
    </source>
</evidence>
<evidence type="ECO:0000259" key="1">
    <source>
        <dbReference type="Pfam" id="PF09860"/>
    </source>
</evidence>
<name>A0ABV8FNL8_9ACTN</name>
<dbReference type="EMBL" id="JBHSBH010000010">
    <property type="protein sequence ID" value="MFC3997702.1"/>
    <property type="molecule type" value="Genomic_DNA"/>
</dbReference>
<dbReference type="RefSeq" id="WP_378534861.1">
    <property type="nucleotide sequence ID" value="NZ_JBHSBH010000010.1"/>
</dbReference>
<dbReference type="InterPro" id="IPR018656">
    <property type="entry name" value="DUF2087"/>
</dbReference>
<proteinExistence type="predicted"/>
<evidence type="ECO:0000313" key="3">
    <source>
        <dbReference type="Proteomes" id="UP001595847"/>
    </source>
</evidence>
<accession>A0ABV8FNL8</accession>
<organism evidence="2 3">
    <name type="scientific">Nocardiopsis sediminis</name>
    <dbReference type="NCBI Taxonomy" id="1778267"/>
    <lineage>
        <taxon>Bacteria</taxon>
        <taxon>Bacillati</taxon>
        <taxon>Actinomycetota</taxon>
        <taxon>Actinomycetes</taxon>
        <taxon>Streptosporangiales</taxon>
        <taxon>Nocardiopsidaceae</taxon>
        <taxon>Nocardiopsis</taxon>
    </lineage>
</organism>
<sequence length="179" mass="18864">MPSPVPDERPSPPSCGDIVGLLAQRDRRAAFAAVELGATTPREVAEATGLRPAAAAAALHRLTAGGLVALDDQAGAHVVEDAFRRAVAAEVRISGRRTGDGAGAYFRRGRLTAIPGAPEVRARVLAVVAETFTAGETYSEPKVNALCAEWLDDWVSLRRALVDDGLLHRDATGTAYRRA</sequence>
<gene>
    <name evidence="2" type="ORF">ACFOVU_17340</name>
</gene>
<dbReference type="Pfam" id="PF09860">
    <property type="entry name" value="DUF2087"/>
    <property type="match status" value="1"/>
</dbReference>
<reference evidence="3" key="1">
    <citation type="journal article" date="2019" name="Int. J. Syst. Evol. Microbiol.">
        <title>The Global Catalogue of Microorganisms (GCM) 10K type strain sequencing project: providing services to taxonomists for standard genome sequencing and annotation.</title>
        <authorList>
            <consortium name="The Broad Institute Genomics Platform"/>
            <consortium name="The Broad Institute Genome Sequencing Center for Infectious Disease"/>
            <person name="Wu L."/>
            <person name="Ma J."/>
        </authorList>
    </citation>
    <scope>NUCLEOTIDE SEQUENCE [LARGE SCALE GENOMIC DNA]</scope>
    <source>
        <strain evidence="3">TBRC 1826</strain>
    </source>
</reference>
<keyword evidence="3" id="KW-1185">Reference proteome</keyword>
<comment type="caution">
    <text evidence="2">The sequence shown here is derived from an EMBL/GenBank/DDBJ whole genome shotgun (WGS) entry which is preliminary data.</text>
</comment>
<feature type="domain" description="DUF2087" evidence="1">
    <location>
        <begin position="110"/>
        <end position="178"/>
    </location>
</feature>